<organism evidence="1 2">
    <name type="scientific">Sphingomonas naphthae</name>
    <dbReference type="NCBI Taxonomy" id="1813468"/>
    <lineage>
        <taxon>Bacteria</taxon>
        <taxon>Pseudomonadati</taxon>
        <taxon>Pseudomonadota</taxon>
        <taxon>Alphaproteobacteria</taxon>
        <taxon>Sphingomonadales</taxon>
        <taxon>Sphingomonadaceae</taxon>
        <taxon>Sphingomonas</taxon>
    </lineage>
</organism>
<accession>A0ABY7THB0</accession>
<sequence>MFSPASREVWTDLVRIARWDGVDLPEETKRGLWREEVRFRDASGAFLRSLDEAVGIGLRSGVLLSHDGAALIALAELGAANSRLPCRLRQ</sequence>
<reference evidence="1 2" key="1">
    <citation type="submission" date="2023-02" db="EMBL/GenBank/DDBJ databases">
        <title>Genome sequence of Sphingomonas naphthae.</title>
        <authorList>
            <person name="Kim S."/>
            <person name="Heo J."/>
            <person name="Kwon S.-W."/>
        </authorList>
    </citation>
    <scope>NUCLEOTIDE SEQUENCE [LARGE SCALE GENOMIC DNA]</scope>
    <source>
        <strain evidence="1 2">KACC 18716</strain>
    </source>
</reference>
<name>A0ABY7THB0_9SPHN</name>
<evidence type="ECO:0000313" key="2">
    <source>
        <dbReference type="Proteomes" id="UP001220395"/>
    </source>
</evidence>
<proteinExistence type="predicted"/>
<evidence type="ECO:0000313" key="1">
    <source>
        <dbReference type="EMBL" id="WCT72622.1"/>
    </source>
</evidence>
<dbReference type="Proteomes" id="UP001220395">
    <property type="component" value="Chromosome"/>
</dbReference>
<gene>
    <name evidence="1" type="ORF">PQ455_13395</name>
</gene>
<protein>
    <submittedName>
        <fullName evidence="1">Uncharacterized protein</fullName>
    </submittedName>
</protein>
<keyword evidence="2" id="KW-1185">Reference proteome</keyword>
<dbReference type="RefSeq" id="WP_273686592.1">
    <property type="nucleotide sequence ID" value="NZ_CP117411.1"/>
</dbReference>
<dbReference type="EMBL" id="CP117411">
    <property type="protein sequence ID" value="WCT72622.1"/>
    <property type="molecule type" value="Genomic_DNA"/>
</dbReference>